<sequence length="64" mass="7319">MQLTGFFEKEGTREKIPKWFNKNNPLQLKQFKDDKLPNDPKAIKPMAGVFSQLEGIRRLGATDG</sequence>
<comment type="caution">
    <text evidence="1">The sequence shown here is derived from an EMBL/GenBank/DDBJ whole genome shotgun (WGS) entry which is preliminary data.</text>
</comment>
<accession>A0A918WLS0</accession>
<reference evidence="1" key="2">
    <citation type="submission" date="2020-09" db="EMBL/GenBank/DDBJ databases">
        <authorList>
            <person name="Sun Q."/>
            <person name="Kim S."/>
        </authorList>
    </citation>
    <scope>NUCLEOTIDE SEQUENCE</scope>
    <source>
        <strain evidence="1">KCTC 12988</strain>
    </source>
</reference>
<reference evidence="1" key="1">
    <citation type="journal article" date="2014" name="Int. J. Syst. Evol. Microbiol.">
        <title>Complete genome sequence of Corynebacterium casei LMG S-19264T (=DSM 44701T), isolated from a smear-ripened cheese.</title>
        <authorList>
            <consortium name="US DOE Joint Genome Institute (JGI-PGF)"/>
            <person name="Walter F."/>
            <person name="Albersmeier A."/>
            <person name="Kalinowski J."/>
            <person name="Ruckert C."/>
        </authorList>
    </citation>
    <scope>NUCLEOTIDE SEQUENCE</scope>
    <source>
        <strain evidence="1">KCTC 12988</strain>
    </source>
</reference>
<name>A0A918WLS0_9BACT</name>
<protein>
    <submittedName>
        <fullName evidence="1">Uncharacterized protein</fullName>
    </submittedName>
</protein>
<dbReference type="Proteomes" id="UP000644507">
    <property type="component" value="Unassembled WGS sequence"/>
</dbReference>
<gene>
    <name evidence="1" type="ORF">GCM10007100_25970</name>
</gene>
<evidence type="ECO:0000313" key="1">
    <source>
        <dbReference type="EMBL" id="GHC57911.1"/>
    </source>
</evidence>
<dbReference type="AlphaFoldDB" id="A0A918WLS0"/>
<organism evidence="1 2">
    <name type="scientific">Roseibacillus persicicus</name>
    <dbReference type="NCBI Taxonomy" id="454148"/>
    <lineage>
        <taxon>Bacteria</taxon>
        <taxon>Pseudomonadati</taxon>
        <taxon>Verrucomicrobiota</taxon>
        <taxon>Verrucomicrobiia</taxon>
        <taxon>Verrucomicrobiales</taxon>
        <taxon>Verrucomicrobiaceae</taxon>
        <taxon>Roseibacillus</taxon>
    </lineage>
</organism>
<evidence type="ECO:0000313" key="2">
    <source>
        <dbReference type="Proteomes" id="UP000644507"/>
    </source>
</evidence>
<dbReference type="EMBL" id="BMXI01000011">
    <property type="protein sequence ID" value="GHC57911.1"/>
    <property type="molecule type" value="Genomic_DNA"/>
</dbReference>
<keyword evidence="2" id="KW-1185">Reference proteome</keyword>
<proteinExistence type="predicted"/>